<dbReference type="InterPro" id="IPR024671">
    <property type="entry name" value="Atg22-like"/>
</dbReference>
<evidence type="ECO:0000256" key="6">
    <source>
        <dbReference type="SAM" id="MobiDB-lite"/>
    </source>
</evidence>
<evidence type="ECO:0000256" key="1">
    <source>
        <dbReference type="ARBA" id="ARBA00004651"/>
    </source>
</evidence>
<dbReference type="RefSeq" id="WP_129234010.1">
    <property type="nucleotide sequence ID" value="NZ_SDPL01000072.1"/>
</dbReference>
<feature type="domain" description="Major facilitator superfamily (MFS) profile" evidence="8">
    <location>
        <begin position="293"/>
        <end position="487"/>
    </location>
</feature>
<dbReference type="PANTHER" id="PTHR23519">
    <property type="entry name" value="AUTOPHAGY-RELATED PROTEIN 22"/>
    <property type="match status" value="1"/>
</dbReference>
<dbReference type="GO" id="GO:0005886">
    <property type="term" value="C:plasma membrane"/>
    <property type="evidence" value="ECO:0007669"/>
    <property type="project" value="UniProtKB-SubCell"/>
</dbReference>
<evidence type="ECO:0000256" key="3">
    <source>
        <dbReference type="ARBA" id="ARBA00022692"/>
    </source>
</evidence>
<comment type="subcellular location">
    <subcellularLocation>
        <location evidence="1">Cell membrane</location>
        <topology evidence="1">Multi-pass membrane protein</topology>
    </subcellularLocation>
</comment>
<feature type="transmembrane region" description="Helical" evidence="7">
    <location>
        <begin position="359"/>
        <end position="377"/>
    </location>
</feature>
<feature type="transmembrane region" description="Helical" evidence="7">
    <location>
        <begin position="447"/>
        <end position="469"/>
    </location>
</feature>
<evidence type="ECO:0000313" key="9">
    <source>
        <dbReference type="EMBL" id="RXZ49689.1"/>
    </source>
</evidence>
<evidence type="ECO:0000256" key="5">
    <source>
        <dbReference type="ARBA" id="ARBA00023136"/>
    </source>
</evidence>
<dbReference type="Proteomes" id="UP000292881">
    <property type="component" value="Unassembled WGS sequence"/>
</dbReference>
<proteinExistence type="predicted"/>
<evidence type="ECO:0000313" key="10">
    <source>
        <dbReference type="Proteomes" id="UP000292881"/>
    </source>
</evidence>
<comment type="caution">
    <text evidence="9">The sequence shown here is derived from an EMBL/GenBank/DDBJ whole genome shotgun (WGS) entry which is preliminary data.</text>
</comment>
<evidence type="ECO:0000259" key="8">
    <source>
        <dbReference type="PROSITE" id="PS50850"/>
    </source>
</evidence>
<gene>
    <name evidence="9" type="ORF">ESO86_05800</name>
</gene>
<feature type="transmembrane region" description="Helical" evidence="7">
    <location>
        <begin position="235"/>
        <end position="258"/>
    </location>
</feature>
<dbReference type="OrthoDB" id="9768783at2"/>
<dbReference type="InterPro" id="IPR036259">
    <property type="entry name" value="MFS_trans_sf"/>
</dbReference>
<dbReference type="InterPro" id="IPR050495">
    <property type="entry name" value="ATG22/LtaA_families"/>
</dbReference>
<sequence>MTDQPQSPEPPHPTRPGVVTPPLSTAELRPVTGLELQGERVVPKRQVWAWALWDWATQPFNSVILTFVFTALYLTSDWFLDPAVAALGEDDPAYERALADLASGLGWAITIAGILIAVLAPVLGQRADVAGRRKLWLGGATAALVACMLGLFFVQGTASYFVLGVSLIAAGTVFGEIAGVNYNAMLVQVSTPKTVGKVSGLGWGLGYLGGIVALVLVVVATAFDWWGMPTDDGLVYRVIAVGCAVWTLVFAWPVLVYVPEAPPAAGRARVGFFRSYGVLVQDIVRLWRESRPTFWFLLASAVFRDGLAGVFAFGAVIAAVAFRFTPNEVMIFGIAANLLAGVSTIVAGRFDDRFGPRAVILTALGGLVAAGLIVFFLHDAGKLPFWIFGLILTLFVGPAQAASRSFLARVTPAGRESEIFGLYATTGRAASFLSPMLWSAFIVVFGATYWGVLGIVLVLAAGLVLMLFVRVPQRATDAAAAGPTSGA</sequence>
<feature type="transmembrane region" description="Helical" evidence="7">
    <location>
        <begin position="160"/>
        <end position="180"/>
    </location>
</feature>
<name>A0A4Q2JSK2_9MICO</name>
<accession>A0A4Q2JSK2</accession>
<keyword evidence="2" id="KW-0813">Transport</keyword>
<feature type="transmembrane region" description="Helical" evidence="7">
    <location>
        <begin position="294"/>
        <end position="323"/>
    </location>
</feature>
<keyword evidence="10" id="KW-1185">Reference proteome</keyword>
<keyword evidence="5 7" id="KW-0472">Membrane</keyword>
<feature type="transmembrane region" description="Helical" evidence="7">
    <location>
        <begin position="329"/>
        <end position="347"/>
    </location>
</feature>
<reference evidence="9 10" key="1">
    <citation type="submission" date="2019-01" db="EMBL/GenBank/DDBJ databases">
        <authorList>
            <person name="Li J."/>
        </authorList>
    </citation>
    <scope>NUCLEOTIDE SEQUENCE [LARGE SCALE GENOMIC DNA]</scope>
    <source>
        <strain evidence="9 10">CGMCC 4.7180</strain>
    </source>
</reference>
<keyword evidence="4 7" id="KW-1133">Transmembrane helix</keyword>
<evidence type="ECO:0000256" key="2">
    <source>
        <dbReference type="ARBA" id="ARBA00022448"/>
    </source>
</evidence>
<dbReference type="PANTHER" id="PTHR23519:SF1">
    <property type="entry name" value="AUTOPHAGY-RELATED PROTEIN 22"/>
    <property type="match status" value="1"/>
</dbReference>
<feature type="transmembrane region" description="Helical" evidence="7">
    <location>
        <begin position="383"/>
        <end position="407"/>
    </location>
</feature>
<feature type="transmembrane region" description="Helical" evidence="7">
    <location>
        <begin position="47"/>
        <end position="74"/>
    </location>
</feature>
<dbReference type="Pfam" id="PF11700">
    <property type="entry name" value="ATG22"/>
    <property type="match status" value="1"/>
</dbReference>
<dbReference type="Gene3D" id="1.20.1250.20">
    <property type="entry name" value="MFS general substrate transporter like domains"/>
    <property type="match status" value="1"/>
</dbReference>
<dbReference type="SUPFAM" id="SSF103473">
    <property type="entry name" value="MFS general substrate transporter"/>
    <property type="match status" value="1"/>
</dbReference>
<keyword evidence="3 7" id="KW-0812">Transmembrane</keyword>
<protein>
    <submittedName>
        <fullName evidence="9">MFS transporter</fullName>
    </submittedName>
</protein>
<feature type="transmembrane region" description="Helical" evidence="7">
    <location>
        <begin position="104"/>
        <end position="123"/>
    </location>
</feature>
<feature type="region of interest" description="Disordered" evidence="6">
    <location>
        <begin position="1"/>
        <end position="22"/>
    </location>
</feature>
<feature type="transmembrane region" description="Helical" evidence="7">
    <location>
        <begin position="201"/>
        <end position="223"/>
    </location>
</feature>
<evidence type="ECO:0000256" key="4">
    <source>
        <dbReference type="ARBA" id="ARBA00022989"/>
    </source>
</evidence>
<feature type="transmembrane region" description="Helical" evidence="7">
    <location>
        <begin position="419"/>
        <end position="441"/>
    </location>
</feature>
<dbReference type="EMBL" id="SDPL01000072">
    <property type="protein sequence ID" value="RXZ49689.1"/>
    <property type="molecule type" value="Genomic_DNA"/>
</dbReference>
<feature type="transmembrane region" description="Helical" evidence="7">
    <location>
        <begin position="135"/>
        <end position="154"/>
    </location>
</feature>
<dbReference type="PROSITE" id="PS50850">
    <property type="entry name" value="MFS"/>
    <property type="match status" value="1"/>
</dbReference>
<dbReference type="GO" id="GO:0022857">
    <property type="term" value="F:transmembrane transporter activity"/>
    <property type="evidence" value="ECO:0007669"/>
    <property type="project" value="InterPro"/>
</dbReference>
<organism evidence="9 10">
    <name type="scientific">Agromyces binzhouensis</name>
    <dbReference type="NCBI Taxonomy" id="1817495"/>
    <lineage>
        <taxon>Bacteria</taxon>
        <taxon>Bacillati</taxon>
        <taxon>Actinomycetota</taxon>
        <taxon>Actinomycetes</taxon>
        <taxon>Micrococcales</taxon>
        <taxon>Microbacteriaceae</taxon>
        <taxon>Agromyces</taxon>
    </lineage>
</organism>
<dbReference type="AlphaFoldDB" id="A0A4Q2JSK2"/>
<evidence type="ECO:0000256" key="7">
    <source>
        <dbReference type="SAM" id="Phobius"/>
    </source>
</evidence>
<dbReference type="InterPro" id="IPR020846">
    <property type="entry name" value="MFS_dom"/>
</dbReference>